<dbReference type="PROSITE" id="PS51986">
    <property type="entry name" value="GS_BETA_GRASP"/>
    <property type="match status" value="1"/>
</dbReference>
<dbReference type="InterPro" id="IPR050292">
    <property type="entry name" value="Glutamine_Synthetase"/>
</dbReference>
<sequence length="368" mass="41558">MSYCLTKNTIIAEYIWIGGKGELRSKSRVVNIAKEAISVTDMPDWDYDGSSTEQAQTGNSEVILKPCALYRDPFRRQLYKGESRGLDCFLVLCSTVLPDGTPAINNHRFKAKKVFKDCDKVEGIYNEETKTIDYIYSPEPWFGFEQEYFIFCNDTNLPLGFSNSSGQGQYYCSVGKKNALGRNIVEDHFKKCLDIGLGITGINSEVAPGQWEFQIFGKGLAVSDELIIARYILERLSEDYNVYIVWHPKPLQNGEWNGSGLHTNFSTKSMRYSYNLDKDLTEIYKAIDLLEAAHEAHMAVYGKDNELRLTGNCETSSFSSFKRGENNGDRGASTRIRNGYLEDRRPASNADPYLVSAAIYETVCCNTK</sequence>
<feature type="domain" description="GS catalytic" evidence="10">
    <location>
        <begin position="107"/>
        <end position="368"/>
    </location>
</feature>
<evidence type="ECO:0000259" key="9">
    <source>
        <dbReference type="PROSITE" id="PS51986"/>
    </source>
</evidence>
<dbReference type="SUPFAM" id="SSF54368">
    <property type="entry name" value="Glutamine synthetase, N-terminal domain"/>
    <property type="match status" value="1"/>
</dbReference>
<comment type="catalytic activity">
    <reaction evidence="8">
        <text>L-glutamate + NH4(+) + ATP = L-glutamine + ADP + phosphate + H(+)</text>
        <dbReference type="Rhea" id="RHEA:16169"/>
        <dbReference type="ChEBI" id="CHEBI:15378"/>
        <dbReference type="ChEBI" id="CHEBI:28938"/>
        <dbReference type="ChEBI" id="CHEBI:29985"/>
        <dbReference type="ChEBI" id="CHEBI:30616"/>
        <dbReference type="ChEBI" id="CHEBI:43474"/>
        <dbReference type="ChEBI" id="CHEBI:58359"/>
        <dbReference type="ChEBI" id="CHEBI:456216"/>
        <dbReference type="EC" id="6.3.1.2"/>
    </reaction>
</comment>
<dbReference type="GO" id="GO:0005737">
    <property type="term" value="C:cytoplasm"/>
    <property type="evidence" value="ECO:0007669"/>
    <property type="project" value="UniProtKB-SubCell"/>
</dbReference>
<keyword evidence="7" id="KW-0067">ATP-binding</keyword>
<dbReference type="PANTHER" id="PTHR20852">
    <property type="entry name" value="GLUTAMINE SYNTHETASE"/>
    <property type="match status" value="1"/>
</dbReference>
<evidence type="ECO:0000259" key="10">
    <source>
        <dbReference type="PROSITE" id="PS51987"/>
    </source>
</evidence>
<evidence type="ECO:0000256" key="8">
    <source>
        <dbReference type="ARBA" id="ARBA00049436"/>
    </source>
</evidence>
<dbReference type="InterPro" id="IPR036651">
    <property type="entry name" value="Gln_synt_N_sf"/>
</dbReference>
<evidence type="ECO:0000256" key="7">
    <source>
        <dbReference type="ARBA" id="ARBA00022840"/>
    </source>
</evidence>
<dbReference type="PANTHER" id="PTHR20852:SF57">
    <property type="entry name" value="GLUTAMINE SYNTHETASE 2 CYTOPLASMIC"/>
    <property type="match status" value="1"/>
</dbReference>
<protein>
    <recommendedName>
        <fullName evidence="3">glutamine synthetase</fullName>
        <ecNumber evidence="3">6.3.1.2</ecNumber>
    </recommendedName>
</protein>
<evidence type="ECO:0000256" key="6">
    <source>
        <dbReference type="ARBA" id="ARBA00022741"/>
    </source>
</evidence>
<dbReference type="EMBL" id="MN740130">
    <property type="protein sequence ID" value="QHT89008.1"/>
    <property type="molecule type" value="Genomic_DNA"/>
</dbReference>
<evidence type="ECO:0000256" key="2">
    <source>
        <dbReference type="ARBA" id="ARBA00009897"/>
    </source>
</evidence>
<dbReference type="Pfam" id="PF00120">
    <property type="entry name" value="Gln-synt_C"/>
    <property type="match status" value="1"/>
</dbReference>
<dbReference type="EC" id="6.3.1.2" evidence="3"/>
<keyword evidence="6" id="KW-0547">Nucleotide-binding</keyword>
<evidence type="ECO:0000256" key="5">
    <source>
        <dbReference type="ARBA" id="ARBA00022598"/>
    </source>
</evidence>
<evidence type="ECO:0000256" key="3">
    <source>
        <dbReference type="ARBA" id="ARBA00012937"/>
    </source>
</evidence>
<comment type="subcellular location">
    <subcellularLocation>
        <location evidence="1">Cytoplasm</location>
    </subcellularLocation>
</comment>
<dbReference type="GO" id="GO:0004356">
    <property type="term" value="F:glutamine synthetase activity"/>
    <property type="evidence" value="ECO:0007669"/>
    <property type="project" value="UniProtKB-EC"/>
</dbReference>
<dbReference type="FunFam" id="3.30.590.10:FF:000011">
    <property type="entry name" value="Glutamine synthetase"/>
    <property type="match status" value="1"/>
</dbReference>
<keyword evidence="5" id="KW-0436">Ligase</keyword>
<dbReference type="Gene3D" id="3.30.590.10">
    <property type="entry name" value="Glutamine synthetase/guanido kinase, catalytic domain"/>
    <property type="match status" value="1"/>
</dbReference>
<accession>A0A6C0I7K6</accession>
<dbReference type="InterPro" id="IPR008147">
    <property type="entry name" value="Gln_synt_N"/>
</dbReference>
<dbReference type="InterPro" id="IPR008146">
    <property type="entry name" value="Gln_synth_cat_dom"/>
</dbReference>
<dbReference type="AlphaFoldDB" id="A0A6C0I7K6"/>
<dbReference type="InterPro" id="IPR027302">
    <property type="entry name" value="Gln_synth_N_conserv_site"/>
</dbReference>
<dbReference type="SUPFAM" id="SSF55931">
    <property type="entry name" value="Glutamine synthetase/guanido kinase"/>
    <property type="match status" value="1"/>
</dbReference>
<feature type="domain" description="GS beta-grasp" evidence="9">
    <location>
        <begin position="10"/>
        <end position="100"/>
    </location>
</feature>
<comment type="similarity">
    <text evidence="2">Belongs to the glutamine synthetase family.</text>
</comment>
<dbReference type="GO" id="GO:0006542">
    <property type="term" value="P:glutamine biosynthetic process"/>
    <property type="evidence" value="ECO:0007669"/>
    <property type="project" value="InterPro"/>
</dbReference>
<dbReference type="GO" id="GO:0005524">
    <property type="term" value="F:ATP binding"/>
    <property type="evidence" value="ECO:0007669"/>
    <property type="project" value="UniProtKB-KW"/>
</dbReference>
<dbReference type="Gene3D" id="3.10.20.70">
    <property type="entry name" value="Glutamine synthetase, N-terminal domain"/>
    <property type="match status" value="1"/>
</dbReference>
<dbReference type="InterPro" id="IPR027303">
    <property type="entry name" value="Gln_synth_gly_rich_site"/>
</dbReference>
<dbReference type="PROSITE" id="PS51987">
    <property type="entry name" value="GS_CATALYTIC"/>
    <property type="match status" value="1"/>
</dbReference>
<organism evidence="11">
    <name type="scientific">viral metagenome</name>
    <dbReference type="NCBI Taxonomy" id="1070528"/>
    <lineage>
        <taxon>unclassified sequences</taxon>
        <taxon>metagenomes</taxon>
        <taxon>organismal metagenomes</taxon>
    </lineage>
</organism>
<dbReference type="InterPro" id="IPR014746">
    <property type="entry name" value="Gln_synth/guanido_kin_cat_dom"/>
</dbReference>
<evidence type="ECO:0000256" key="1">
    <source>
        <dbReference type="ARBA" id="ARBA00004496"/>
    </source>
</evidence>
<keyword evidence="4" id="KW-0963">Cytoplasm</keyword>
<reference evidence="11" key="1">
    <citation type="journal article" date="2020" name="Nature">
        <title>Giant virus diversity and host interactions through global metagenomics.</title>
        <authorList>
            <person name="Schulz F."/>
            <person name="Roux S."/>
            <person name="Paez-Espino D."/>
            <person name="Jungbluth S."/>
            <person name="Walsh D.A."/>
            <person name="Denef V.J."/>
            <person name="McMahon K.D."/>
            <person name="Konstantinidis K.T."/>
            <person name="Eloe-Fadrosh E.A."/>
            <person name="Kyrpides N.C."/>
            <person name="Woyke T."/>
        </authorList>
    </citation>
    <scope>NUCLEOTIDE SEQUENCE</scope>
    <source>
        <strain evidence="11">GVMAG-M-3300023184-51</strain>
    </source>
</reference>
<dbReference type="PROSITE" id="PS00181">
    <property type="entry name" value="GLNA_ATP"/>
    <property type="match status" value="1"/>
</dbReference>
<evidence type="ECO:0000256" key="4">
    <source>
        <dbReference type="ARBA" id="ARBA00022490"/>
    </source>
</evidence>
<dbReference type="PROSITE" id="PS00180">
    <property type="entry name" value="GLNA_1"/>
    <property type="match status" value="1"/>
</dbReference>
<dbReference type="SMART" id="SM01230">
    <property type="entry name" value="Gln-synt_C"/>
    <property type="match status" value="1"/>
</dbReference>
<evidence type="ECO:0000313" key="11">
    <source>
        <dbReference type="EMBL" id="QHT89008.1"/>
    </source>
</evidence>
<name>A0A6C0I7K6_9ZZZZ</name>
<proteinExistence type="inferred from homology"/>